<evidence type="ECO:0000313" key="10">
    <source>
        <dbReference type="EMBL" id="CAG6619505.1"/>
    </source>
</evidence>
<feature type="region of interest" description="Disordered" evidence="5">
    <location>
        <begin position="1025"/>
        <end position="1051"/>
    </location>
</feature>
<evidence type="ECO:0000259" key="7">
    <source>
        <dbReference type="Pfam" id="PF25033"/>
    </source>
</evidence>
<reference evidence="10" key="1">
    <citation type="submission" date="2021-05" db="EMBL/GenBank/DDBJ databases">
        <authorList>
            <person name="Alioto T."/>
            <person name="Alioto T."/>
            <person name="Gomez Garrido J."/>
        </authorList>
    </citation>
    <scope>NUCLEOTIDE SEQUENCE</scope>
</reference>
<feature type="domain" description="Intermembrane lipid transfer protein VPS13-like C-terminal" evidence="9">
    <location>
        <begin position="3181"/>
        <end position="3291"/>
    </location>
</feature>
<feature type="domain" description="VPS13-like middle region" evidence="7">
    <location>
        <begin position="1231"/>
        <end position="1965"/>
    </location>
</feature>
<name>A0A8D8LZK8_9HEMI</name>
<evidence type="ECO:0000256" key="4">
    <source>
        <dbReference type="SAM" id="Coils"/>
    </source>
</evidence>
<dbReference type="PANTHER" id="PTHR16166:SF93">
    <property type="entry name" value="INTERMEMBRANE LIPID TRANSFER PROTEIN VPS13"/>
    <property type="match status" value="1"/>
</dbReference>
<accession>A0A8D8LZK8</accession>
<feature type="compositionally biased region" description="Low complexity" evidence="5">
    <location>
        <begin position="1443"/>
        <end position="1466"/>
    </location>
</feature>
<feature type="domain" description="Vacuolar protein sorting-associated protein 13 VPS13 adaptor binding" evidence="8">
    <location>
        <begin position="2054"/>
        <end position="2576"/>
    </location>
</feature>
<dbReference type="PANTHER" id="PTHR16166">
    <property type="entry name" value="VACUOLAR PROTEIN SORTING-ASSOCIATED PROTEIN VPS13"/>
    <property type="match status" value="1"/>
</dbReference>
<feature type="region of interest" description="Disordered" evidence="5">
    <location>
        <begin position="1443"/>
        <end position="1473"/>
    </location>
</feature>
<dbReference type="GO" id="GO:0006623">
    <property type="term" value="P:protein targeting to vacuole"/>
    <property type="evidence" value="ECO:0007669"/>
    <property type="project" value="TreeGrafter"/>
</dbReference>
<dbReference type="InterPro" id="IPR056747">
    <property type="entry name" value="VPS13-like_M"/>
</dbReference>
<dbReference type="InterPro" id="IPR026854">
    <property type="entry name" value="VPS13_N"/>
</dbReference>
<dbReference type="Pfam" id="PF25037">
    <property type="entry name" value="VPS13_C"/>
    <property type="match status" value="1"/>
</dbReference>
<evidence type="ECO:0000256" key="3">
    <source>
        <dbReference type="ARBA" id="ARBA00023055"/>
    </source>
</evidence>
<dbReference type="InterPro" id="IPR026847">
    <property type="entry name" value="VPS13"/>
</dbReference>
<sequence length="3320" mass="371769">MVFESLVADLLNRYIGEYVQNLDKNQLKIGIWGGDVVLKNLILKQSALDELNLPIRTIYGRLGQLTLKIPWKNLYGAPVEASVDTLYLIAVPNQEIKYDPVKEEQWAQDAKQKEIDKVELAKQQEKEKEEGKEKAQDTFVEKLATQIIRNVQVFIKKIHIRYEDRITNPKQPFAAGITLFNLTVHTTDEKWSHYISSGQDTSSMIYKMLNLEAASVYWNSDTKLFSEKETSDMEELFLKGIADKARLAPHYEYILGPINAVSRLRINTKPETDFSIPKITFELDLERLQVRLSKEQYKDVIRLVDSLNHMSKASLYRKYRPALDVHQGFAKEWWHFAYRCILEEHVRRRRRNWQWSHMKEHRNQVHTYERAWRAKLTTAKPTAITLAQVEACERYLDAMNIIVVRQKVENAVARETHMKNEMKANENKGWLGGWLGGWGGGGANQAAENKNELVSQFEEAMTPKEKEKLYKAIGYQESALPAAVFPDTFIEVKASFVMHCLEIEIRDEALSTPRVLIVVLKQMKANLEKRPVSSALKIASSVEVLSVFGLAQDGKVPQLVTSKRSKEDGEGTLLNVLFEINPLCRTCDQRIHVTAKPLQVVYDAHTLIQVSSIFTPDKSEADVMYQLQEAAASKMIEIKEMSALGLQNAITKRTVLDLNIRLEGSYLLIPHGGHYTGVESLLVVNLGSIGLTSIKACKTKEGEVNVAQMHRAGTSDTEIINALIEKSYDQFCVELNDLQAMITYPGERWLPPVEKDIYILRPMNVSVTMHKCLIMDDPRLPRVKVLGELPKINIKMAETRLLRAFEILLSIPQKTIEAPPMDPVQELMYSSTVSLKKVEMRRKRNIAKKQATKTEEEDLMQFTDLELKFLLKEFNVSLEAQRDQPAASPPSPSTPGTELSPSPPPLVPLLDFKMADLEVQMTQKTFDLIAFVRLGGLSLVQNYKTDEIQVISTPREEALLTIQYNQINRKSPDFRTKYESCLQILDVNFSKMAGVMHQEALLDMWKWSTDIMLVIQKMNEKKYAETENTPGKQLLGVPGSRPSSAGKSSLSAEKMLRKTSVMQAFASRGASAASAPIIEEDETEGNKKPQDKRKTFKKIATASKLLSGVKADARETKREAEEKKKAAAAKEVTDLRISLNMGDLNFALHSERGPLATFDIDGIHLSILLKRSVTKLKVTLDNLAMFSSLPDSLYSQILSVPENLEALKADITLYNGDDGLTEVIASIAQCRLVFLNRFTSQLLQFVNQFQAGKQAIIEASQAAVATAKQNLQDMYAAASKVSLEISIAAPVLVIPACSGSTDAIIMDFGNLTVRNKFEVLETKNVKGHPAVLDHCCIELVNMTMSRVRYAPDTVSLLENIVLIRPINFSLTVVRNLCAGWYKDKPDLNVSGSFKTINLSLSREDYATLMRISSGNLAEGGSVGEGAPTPAPLQPAGAVTLDEASPAAGTTTTSSPASPPTLASPTSPDDPNRQTMVFAFSMDSLVCELRSQAAFTLSSLNIEGAMYADSSMRTRVVLADCLLDDTRVLKKAKKVSRYMEKKQTSAVSDDPNHHMIEVTVYQKGGILNTDMIIRSFNLILNLDFILKTLDFVTVPPEAIKDTGNVKFTPKSPLRQGIRTRNLQPSPGNLQGTLKVTPITSRPSSANEAAAIQAVAAPTQESLMTLNLTLEKPDLILVENLDNLDTNAIIMNTEMKCTVKLQGQRQVIDGTIKDLQIYSCIYNPLKRDETMSQILRPVTISLAGSTPEGKGLHLEVVATPLLMSVSPATIEMLNRINATIFTTQEQEEAALEPVNYSQLWDQKRFAETDYWFLKTERAVEALEELFGGDVKEEVCIISMPRIVITVEAGLPMILTQLSFQAKTRNWSSKLALDSVCTLQVRYYNVARALWEPLIEPVEQNAYSIGTHAPWEVEMSVETNDNRHVDTEEEFKTARPGKVIRITSKQNMEITITKTCLNVLTDLGKAFNEAINVKASGKSKHELLNPPQFIIENYLGIPIVIDVTTLNCTAAAAAVATTPASDVVAETSDNKVSLGHLETVELRMNSPEDAKEMVLALESDELVEQYMKLEIPGRNQVHLDIPVSKADRRFYPLDKNGTGWSLVCDITIQDATSIVRLRSNLQVFNELGQDIHVYTRSNPTDTQFHNVLSIPSDSSASLPLPSITSSLYFSTTNSHISSSEFKWTQLQNAPTIHELIRCEPKSIEDSDPTFMNVDGKLEQIYFENSNKFTMVSNNYRITVRPTVIIKNNLPLPITLLMQGVFHSVDLDSGHSVTLVNAEPGTSSVVVRIDEYLEKKWICKVFLEEELSEFNIWKFESFDSAEPMALNLGMHVTWSHSTILMDLYCPFWMINKTDLMLSYKPLDDSNHVLYHPPSYKGTIMFSYREKAFFGKKKACIKVENGDWSDKFSLDVVGSSGCIDCTYRGKVYHVGVHINLTSNSLTKMVLFTPYYVIINNCSFDLEFAAEDKDTLDNTDLKSVLVTSNGCTSYWPPTQGPGKDKKVDPDKKMRVRVVGETKSSPPFPYSTEFNDLLKLRNKYGAINVEVHVTESSSYVTFSEYRDGMSPLLIINHTSEDIDVHERYNEDEREVVKAGHKVYWAWSLGAGLTGEVDRHNLVWMKRKVMADVRKDGLGKFFLDDDLKRECYWTCFLDGIQRVLLFTEDEDLVMDVRASGNYELFDQEITLSMHRIGVSLVDNYKGFELLYLSITSSGIIWESQKSERKRFKQLNIVDSNDLENAFIMYNNQLALKQNVPSTVKVSPEIEADFESFEMTRPSRRRLRRVYNSGLWVQMRSSSVTSQFHMKLNRLQVDNQMQDAIYPVVMAPVPLPKTIAANHVLKPFIEVSIVQRLNVNSQVRQYKYYKVLIQEFHVKVELSIVNALTEFFASQQTSKEAMLVAFEQDIAKIGTPLLDHVSLHTAAEVKNYYDELHFSPLKIHVSFTAQGSDTSALPEFLSILMQSIGVTLTDIHDVVFKLSYFERNGVFLNQSMLVSEVTSHYTGQFLKQAYVLVLGLDVLGNPYGLVTGLATGVEDLFYEPFQGAIQGPGEFAEGLMIGARSFIGHTVGGAAGAASRITGAMGKGIAALTFDKEYQRRRRLQNTRQATLHEDLAASGKGLVLGFVQGVSGVVTKPIEGAKDDGVGGFVKGFGKGMIGLVTRPTAGIVDFASGSLNAVRRVADNTEETKRSRAPRLMSSDGITKPYAAMEAEGNAILHELDKGKYIHTDVYVHHIRIASKDTLLITSRRLLYLTPNDLFGGLQVDWEHPWTDFAGPPQSKPEGVLIKIKTKKKTGLGGLFGSSGTDKLLLVRNEENRSIVIRKMKECMDID</sequence>
<feature type="compositionally biased region" description="Polar residues" evidence="5">
    <location>
        <begin position="1041"/>
        <end position="1051"/>
    </location>
</feature>
<keyword evidence="3" id="KW-0445">Lipid transport</keyword>
<dbReference type="EMBL" id="HBUF01045577">
    <property type="protein sequence ID" value="CAG6619505.1"/>
    <property type="molecule type" value="Transcribed_RNA"/>
</dbReference>
<feature type="domain" description="Chorein N-terminal" evidence="6">
    <location>
        <begin position="2"/>
        <end position="863"/>
    </location>
</feature>
<evidence type="ECO:0000259" key="8">
    <source>
        <dbReference type="Pfam" id="PF25036"/>
    </source>
</evidence>
<evidence type="ECO:0000256" key="2">
    <source>
        <dbReference type="ARBA" id="ARBA00022448"/>
    </source>
</evidence>
<evidence type="ECO:0000259" key="6">
    <source>
        <dbReference type="Pfam" id="PF12624"/>
    </source>
</evidence>
<dbReference type="InterPro" id="IPR009543">
    <property type="entry name" value="VPS13_VAB"/>
</dbReference>
<evidence type="ECO:0000259" key="9">
    <source>
        <dbReference type="Pfam" id="PF25037"/>
    </source>
</evidence>
<dbReference type="Pfam" id="PF25036">
    <property type="entry name" value="VPS13_VAB"/>
    <property type="match status" value="1"/>
</dbReference>
<comment type="similarity">
    <text evidence="1">Belongs to the VPS13 family.</text>
</comment>
<evidence type="ECO:0000256" key="1">
    <source>
        <dbReference type="ARBA" id="ARBA00006545"/>
    </source>
</evidence>
<feature type="coiled-coil region" evidence="4">
    <location>
        <begin position="108"/>
        <end position="138"/>
    </location>
</feature>
<dbReference type="GO" id="GO:0045053">
    <property type="term" value="P:protein retention in Golgi apparatus"/>
    <property type="evidence" value="ECO:0007669"/>
    <property type="project" value="TreeGrafter"/>
</dbReference>
<dbReference type="GO" id="GO:0006869">
    <property type="term" value="P:lipid transport"/>
    <property type="evidence" value="ECO:0007669"/>
    <property type="project" value="UniProtKB-KW"/>
</dbReference>
<keyword evidence="4" id="KW-0175">Coiled coil</keyword>
<organism evidence="10">
    <name type="scientific">Cacopsylla melanoneura</name>
    <dbReference type="NCBI Taxonomy" id="428564"/>
    <lineage>
        <taxon>Eukaryota</taxon>
        <taxon>Metazoa</taxon>
        <taxon>Ecdysozoa</taxon>
        <taxon>Arthropoda</taxon>
        <taxon>Hexapoda</taxon>
        <taxon>Insecta</taxon>
        <taxon>Pterygota</taxon>
        <taxon>Neoptera</taxon>
        <taxon>Paraneoptera</taxon>
        <taxon>Hemiptera</taxon>
        <taxon>Sternorrhyncha</taxon>
        <taxon>Psylloidea</taxon>
        <taxon>Psyllidae</taxon>
        <taxon>Psyllinae</taxon>
        <taxon>Cacopsylla</taxon>
    </lineage>
</organism>
<protein>
    <submittedName>
        <fullName evidence="10">Vacuolar protein sorting-associated protein 13C</fullName>
    </submittedName>
</protein>
<feature type="region of interest" description="Disordered" evidence="5">
    <location>
        <begin position="881"/>
        <end position="905"/>
    </location>
</feature>
<dbReference type="InterPro" id="IPR056748">
    <property type="entry name" value="VPS13-like_C"/>
</dbReference>
<proteinExistence type="inferred from homology"/>
<keyword evidence="2" id="KW-0813">Transport</keyword>
<dbReference type="Pfam" id="PF25033">
    <property type="entry name" value="VPS13_M"/>
    <property type="match status" value="1"/>
</dbReference>
<dbReference type="Pfam" id="PF12624">
    <property type="entry name" value="VPS13_N"/>
    <property type="match status" value="1"/>
</dbReference>
<evidence type="ECO:0000256" key="5">
    <source>
        <dbReference type="SAM" id="MobiDB-lite"/>
    </source>
</evidence>